<protein>
    <submittedName>
        <fullName evidence="2">Uncharacterized protein</fullName>
    </submittedName>
</protein>
<feature type="region of interest" description="Disordered" evidence="1">
    <location>
        <begin position="29"/>
        <end position="49"/>
    </location>
</feature>
<dbReference type="KEGG" id="gcr:GcLGCM259_2775"/>
<organism evidence="2 3">
    <name type="scientific">Glutamicibacter creatinolyticus</name>
    <dbReference type="NCBI Taxonomy" id="162496"/>
    <lineage>
        <taxon>Bacteria</taxon>
        <taxon>Bacillati</taxon>
        <taxon>Actinomycetota</taxon>
        <taxon>Actinomycetes</taxon>
        <taxon>Micrococcales</taxon>
        <taxon>Micrococcaceae</taxon>
        <taxon>Glutamicibacter</taxon>
    </lineage>
</organism>
<sequence length="49" mass="4980">MIVPVCTVSTTAVPPRVSSTVATVAMDSTNTTRKMGPDLLGAETNSLSA</sequence>
<gene>
    <name evidence="2" type="ORF">GcLGCM259_2775</name>
</gene>
<keyword evidence="3" id="KW-1185">Reference proteome</keyword>
<reference evidence="2 3" key="1">
    <citation type="submission" date="2018-12" db="EMBL/GenBank/DDBJ databases">
        <title>Complete Genome Sequence of Glutamicibacter creatinolyticus strain LGCM259,isolated from an abscess of a 12-year-old mare in Italy.</title>
        <authorList>
            <person name="Santos R.G."/>
            <person name="Silva A.L."/>
            <person name="Seyffert N."/>
            <person name="Castro T.L.P."/>
            <person name="Attili A.R."/>
            <person name="Rifici C."/>
            <person name="Mazzullo G."/>
            <person name="Brenig B."/>
            <person name="Venanzi F."/>
            <person name="Azevedo V."/>
        </authorList>
    </citation>
    <scope>NUCLEOTIDE SEQUENCE [LARGE SCALE GENOMIC DNA]</scope>
    <source>
        <strain evidence="2 3">LGCM 259</strain>
    </source>
</reference>
<proteinExistence type="predicted"/>
<name>A0A5B7WX51_9MICC</name>
<evidence type="ECO:0000313" key="2">
    <source>
        <dbReference type="EMBL" id="QCY48482.1"/>
    </source>
</evidence>
<dbReference type="AlphaFoldDB" id="A0A5B7WX51"/>
<dbReference type="EMBL" id="CP034412">
    <property type="protein sequence ID" value="QCY48482.1"/>
    <property type="molecule type" value="Genomic_DNA"/>
</dbReference>
<evidence type="ECO:0000313" key="3">
    <source>
        <dbReference type="Proteomes" id="UP000307000"/>
    </source>
</evidence>
<accession>A0A5B7WX51</accession>
<evidence type="ECO:0000256" key="1">
    <source>
        <dbReference type="SAM" id="MobiDB-lite"/>
    </source>
</evidence>
<dbReference type="Proteomes" id="UP000307000">
    <property type="component" value="Chromosome"/>
</dbReference>